<dbReference type="Proteomes" id="UP001172101">
    <property type="component" value="Unassembled WGS sequence"/>
</dbReference>
<dbReference type="EMBL" id="JAUIRO010000005">
    <property type="protein sequence ID" value="KAK0713961.1"/>
    <property type="molecule type" value="Genomic_DNA"/>
</dbReference>
<dbReference type="AlphaFoldDB" id="A0AA40DUS5"/>
<accession>A0AA40DUS5</accession>
<organism evidence="1 2">
    <name type="scientific">Lasiosphaeria miniovina</name>
    <dbReference type="NCBI Taxonomy" id="1954250"/>
    <lineage>
        <taxon>Eukaryota</taxon>
        <taxon>Fungi</taxon>
        <taxon>Dikarya</taxon>
        <taxon>Ascomycota</taxon>
        <taxon>Pezizomycotina</taxon>
        <taxon>Sordariomycetes</taxon>
        <taxon>Sordariomycetidae</taxon>
        <taxon>Sordariales</taxon>
        <taxon>Lasiosphaeriaceae</taxon>
        <taxon>Lasiosphaeria</taxon>
    </lineage>
</organism>
<dbReference type="RefSeq" id="XP_060295283.1">
    <property type="nucleotide sequence ID" value="XM_060440197.1"/>
</dbReference>
<comment type="caution">
    <text evidence="1">The sequence shown here is derived from an EMBL/GenBank/DDBJ whole genome shotgun (WGS) entry which is preliminary data.</text>
</comment>
<reference evidence="1" key="1">
    <citation type="submission" date="2023-06" db="EMBL/GenBank/DDBJ databases">
        <title>Genome-scale phylogeny and comparative genomics of the fungal order Sordariales.</title>
        <authorList>
            <consortium name="Lawrence Berkeley National Laboratory"/>
            <person name="Hensen N."/>
            <person name="Bonometti L."/>
            <person name="Westerberg I."/>
            <person name="Brannstrom I.O."/>
            <person name="Guillou S."/>
            <person name="Cros-Aarteil S."/>
            <person name="Calhoun S."/>
            <person name="Haridas S."/>
            <person name="Kuo A."/>
            <person name="Mondo S."/>
            <person name="Pangilinan J."/>
            <person name="Riley R."/>
            <person name="LaButti K."/>
            <person name="Andreopoulos B."/>
            <person name="Lipzen A."/>
            <person name="Chen C."/>
            <person name="Yanf M."/>
            <person name="Daum C."/>
            <person name="Ng V."/>
            <person name="Clum A."/>
            <person name="Steindorff A."/>
            <person name="Ohm R."/>
            <person name="Martin F."/>
            <person name="Silar P."/>
            <person name="Natvig D."/>
            <person name="Lalanne C."/>
            <person name="Gautier V."/>
            <person name="Ament-velasquez S.L."/>
            <person name="Kruys A."/>
            <person name="Hutchinson M.I."/>
            <person name="Powell A.J."/>
            <person name="Barry K."/>
            <person name="Miller A.N."/>
            <person name="Grigoriev I.V."/>
            <person name="Debuchy R."/>
            <person name="Gladieux P."/>
            <person name="Thoren M.H."/>
            <person name="Johannesson H."/>
        </authorList>
    </citation>
    <scope>NUCLEOTIDE SEQUENCE</scope>
    <source>
        <strain evidence="1">SMH2392-1A</strain>
    </source>
</reference>
<name>A0AA40DUS5_9PEZI</name>
<proteinExistence type="predicted"/>
<evidence type="ECO:0000313" key="1">
    <source>
        <dbReference type="EMBL" id="KAK0713961.1"/>
    </source>
</evidence>
<dbReference type="GeneID" id="85323467"/>
<sequence length="198" mass="21908">MPLTPEEGRAGAKEIVRPDIQQGVGGYLIPEYLEVEDEVLTIYVQDVLGMTDGAFAAGRDAGAFCRHSLKQGVFCTVLRKFVDIRTEAAERCPLFCEVMAERAGALDALAAKAEADGRHRRAVYLVEGAEHLRRDIGDVKAEMAELVRAYGTFDKMPAVVDDEDEQAALKKAWDNYGNLKIAIREMANFLEFGDNWGH</sequence>
<evidence type="ECO:0000313" key="2">
    <source>
        <dbReference type="Proteomes" id="UP001172101"/>
    </source>
</evidence>
<protein>
    <submittedName>
        <fullName evidence="1">Uncharacterized protein</fullName>
    </submittedName>
</protein>
<keyword evidence="2" id="KW-1185">Reference proteome</keyword>
<gene>
    <name evidence="1" type="ORF">B0T26DRAFT_678233</name>
</gene>